<dbReference type="InterPro" id="IPR000620">
    <property type="entry name" value="EamA_dom"/>
</dbReference>
<dbReference type="PANTHER" id="PTHR22911:SF6">
    <property type="entry name" value="SOLUTE CARRIER FAMILY 35 MEMBER G1"/>
    <property type="match status" value="1"/>
</dbReference>
<gene>
    <name evidence="8" type="ORF">ATO11_12220</name>
</gene>
<name>A0A0L1JP74_9RHOB</name>
<accession>A0A0L1JP74</accession>
<dbReference type="RefSeq" id="WP_050531176.1">
    <property type="nucleotide sequence ID" value="NZ_AQQZ01000005.1"/>
</dbReference>
<dbReference type="GO" id="GO:0016020">
    <property type="term" value="C:membrane"/>
    <property type="evidence" value="ECO:0007669"/>
    <property type="project" value="UniProtKB-SubCell"/>
</dbReference>
<dbReference type="AlphaFoldDB" id="A0A0L1JP74"/>
<keyword evidence="3 6" id="KW-0812">Transmembrane</keyword>
<protein>
    <submittedName>
        <fullName evidence="8">Membrane protein</fullName>
    </submittedName>
</protein>
<evidence type="ECO:0000259" key="7">
    <source>
        <dbReference type="Pfam" id="PF00892"/>
    </source>
</evidence>
<dbReference type="OrthoDB" id="9812899at2"/>
<evidence type="ECO:0000256" key="4">
    <source>
        <dbReference type="ARBA" id="ARBA00022989"/>
    </source>
</evidence>
<feature type="transmembrane region" description="Helical" evidence="6">
    <location>
        <begin position="126"/>
        <end position="142"/>
    </location>
</feature>
<feature type="transmembrane region" description="Helical" evidence="6">
    <location>
        <begin position="148"/>
        <end position="170"/>
    </location>
</feature>
<comment type="subcellular location">
    <subcellularLocation>
        <location evidence="1">Membrane</location>
        <topology evidence="1">Multi-pass membrane protein</topology>
    </subcellularLocation>
</comment>
<dbReference type="InterPro" id="IPR037185">
    <property type="entry name" value="EmrE-like"/>
</dbReference>
<dbReference type="PANTHER" id="PTHR22911">
    <property type="entry name" value="ACYL-MALONYL CONDENSING ENZYME-RELATED"/>
    <property type="match status" value="1"/>
</dbReference>
<evidence type="ECO:0000256" key="1">
    <source>
        <dbReference type="ARBA" id="ARBA00004141"/>
    </source>
</evidence>
<dbReference type="Pfam" id="PF00892">
    <property type="entry name" value="EamA"/>
    <property type="match status" value="1"/>
</dbReference>
<evidence type="ECO:0000256" key="3">
    <source>
        <dbReference type="ARBA" id="ARBA00022692"/>
    </source>
</evidence>
<keyword evidence="9" id="KW-1185">Reference proteome</keyword>
<feature type="transmembrane region" description="Helical" evidence="6">
    <location>
        <begin position="101"/>
        <end position="119"/>
    </location>
</feature>
<feature type="transmembrane region" description="Helical" evidence="6">
    <location>
        <begin position="42"/>
        <end position="63"/>
    </location>
</feature>
<keyword evidence="4 6" id="KW-1133">Transmembrane helix</keyword>
<comment type="caution">
    <text evidence="8">The sequence shown here is derived from an EMBL/GenBank/DDBJ whole genome shotgun (WGS) entry which is preliminary data.</text>
</comment>
<feature type="transmembrane region" description="Helical" evidence="6">
    <location>
        <begin position="182"/>
        <end position="207"/>
    </location>
</feature>
<feature type="transmembrane region" description="Helical" evidence="6">
    <location>
        <begin position="258"/>
        <end position="277"/>
    </location>
</feature>
<organism evidence="8 9">
    <name type="scientific">Pseudaestuariivita atlantica</name>
    <dbReference type="NCBI Taxonomy" id="1317121"/>
    <lineage>
        <taxon>Bacteria</taxon>
        <taxon>Pseudomonadati</taxon>
        <taxon>Pseudomonadota</taxon>
        <taxon>Alphaproteobacteria</taxon>
        <taxon>Rhodobacterales</taxon>
        <taxon>Paracoccaceae</taxon>
        <taxon>Pseudaestuariivita</taxon>
    </lineage>
</organism>
<evidence type="ECO:0000256" key="6">
    <source>
        <dbReference type="SAM" id="Phobius"/>
    </source>
</evidence>
<feature type="domain" description="EamA" evidence="7">
    <location>
        <begin position="9"/>
        <end position="142"/>
    </location>
</feature>
<dbReference type="EMBL" id="AQQZ01000005">
    <property type="protein sequence ID" value="KNG93218.1"/>
    <property type="molecule type" value="Genomic_DNA"/>
</dbReference>
<proteinExistence type="inferred from homology"/>
<dbReference type="Proteomes" id="UP000036938">
    <property type="component" value="Unassembled WGS sequence"/>
</dbReference>
<sequence length="320" mass="34323">MIPASSNLRGAASASLAVMFFALVDSSIKFLSDTYALHQVVLIRSLVALALFLILIMPFYGGWQVFRTKRLALHILRGACVVFANLTFFLGLAEIPLADGVAIFFVSPLIITVMSVLFLRETVGPWRWTAVGLGLAGVLVMVRPGTTAFQSAALLPLAAAFGYAMLSVLTRKIGTTESAATMSAYIQIVFIAVCAVSGLILGDGAFAGSTRPALDFLFRAWPALDAVDWWLFLLIGAGSCFGGFLISQAYRLGEANFVAPFEYVAMPISVVTGFLVFGDLPDLLGWFGITLIIGAGLLQLWRETVNARRLAADAPTLRRG</sequence>
<evidence type="ECO:0000256" key="2">
    <source>
        <dbReference type="ARBA" id="ARBA00009853"/>
    </source>
</evidence>
<evidence type="ECO:0000313" key="9">
    <source>
        <dbReference type="Proteomes" id="UP000036938"/>
    </source>
</evidence>
<dbReference type="STRING" id="1317121.ATO11_12220"/>
<feature type="transmembrane region" description="Helical" evidence="6">
    <location>
        <begin position="75"/>
        <end position="95"/>
    </location>
</feature>
<dbReference type="SUPFAM" id="SSF103481">
    <property type="entry name" value="Multidrug resistance efflux transporter EmrE"/>
    <property type="match status" value="2"/>
</dbReference>
<evidence type="ECO:0000313" key="8">
    <source>
        <dbReference type="EMBL" id="KNG93218.1"/>
    </source>
</evidence>
<feature type="transmembrane region" description="Helical" evidence="6">
    <location>
        <begin position="227"/>
        <end position="246"/>
    </location>
</feature>
<evidence type="ECO:0000256" key="5">
    <source>
        <dbReference type="ARBA" id="ARBA00023136"/>
    </source>
</evidence>
<feature type="transmembrane region" description="Helical" evidence="6">
    <location>
        <begin position="283"/>
        <end position="301"/>
    </location>
</feature>
<comment type="similarity">
    <text evidence="2">Belongs to the drug/metabolite transporter (DMT) superfamily. 10 TMS drug/metabolite exporter (DME) (TC 2.A.7.3) family.</text>
</comment>
<keyword evidence="5 6" id="KW-0472">Membrane</keyword>
<reference evidence="8 9" key="1">
    <citation type="journal article" date="2015" name="Int. J. Syst. Evol. Microbiol.">
        <title>Aestuariivita atlantica sp. nov., isolated from deep sea sediment of the Atlantic Ocean.</title>
        <authorList>
            <person name="Li G."/>
            <person name="Lai Q."/>
            <person name="Du Y."/>
            <person name="Liu X."/>
            <person name="Sun F."/>
            <person name="Shao Z."/>
        </authorList>
    </citation>
    <scope>NUCLEOTIDE SEQUENCE [LARGE SCALE GENOMIC DNA]</scope>
    <source>
        <strain evidence="8 9">22II-S11-z3</strain>
    </source>
</reference>